<feature type="non-terminal residue" evidence="2">
    <location>
        <position position="1"/>
    </location>
</feature>
<feature type="domain" description="Integrase catalytic" evidence="1">
    <location>
        <begin position="1"/>
        <end position="119"/>
    </location>
</feature>
<dbReference type="SUPFAM" id="SSF53098">
    <property type="entry name" value="Ribonuclease H-like"/>
    <property type="match status" value="1"/>
</dbReference>
<protein>
    <recommendedName>
        <fullName evidence="1">Integrase catalytic domain-containing protein</fullName>
    </recommendedName>
</protein>
<dbReference type="InterPro" id="IPR050900">
    <property type="entry name" value="Transposase_IS3/IS150/IS904"/>
</dbReference>
<dbReference type="AlphaFoldDB" id="X1PHX8"/>
<dbReference type="GO" id="GO:0015074">
    <property type="term" value="P:DNA integration"/>
    <property type="evidence" value="ECO:0007669"/>
    <property type="project" value="InterPro"/>
</dbReference>
<dbReference type="Pfam" id="PF13333">
    <property type="entry name" value="rve_2"/>
    <property type="match status" value="1"/>
</dbReference>
<dbReference type="GO" id="GO:0003676">
    <property type="term" value="F:nucleic acid binding"/>
    <property type="evidence" value="ECO:0007669"/>
    <property type="project" value="InterPro"/>
</dbReference>
<dbReference type="PANTHER" id="PTHR46889:SF4">
    <property type="entry name" value="TRANSPOSASE INSO FOR INSERTION SEQUENCE ELEMENT IS911B-RELATED"/>
    <property type="match status" value="1"/>
</dbReference>
<evidence type="ECO:0000259" key="1">
    <source>
        <dbReference type="PROSITE" id="PS50994"/>
    </source>
</evidence>
<sequence length="126" mass="15053">KRDPQPGLIFHSDRGSQYASDKVKKILKAWHIRQSMSNKGNCFDNAMMESFFSSLKKELVYLMTFHSKDQARQSIFEYIEIFYNRQRRHSDLKLILYFGHPLCVGSTKFEPLMIFLKRWFAYNKTT</sequence>
<dbReference type="EMBL" id="BARV01029183">
    <property type="protein sequence ID" value="GAI42111.1"/>
    <property type="molecule type" value="Genomic_DNA"/>
</dbReference>
<dbReference type="InterPro" id="IPR001584">
    <property type="entry name" value="Integrase_cat-core"/>
</dbReference>
<organism evidence="2">
    <name type="scientific">marine sediment metagenome</name>
    <dbReference type="NCBI Taxonomy" id="412755"/>
    <lineage>
        <taxon>unclassified sequences</taxon>
        <taxon>metagenomes</taxon>
        <taxon>ecological metagenomes</taxon>
    </lineage>
</organism>
<comment type="caution">
    <text evidence="2">The sequence shown here is derived from an EMBL/GenBank/DDBJ whole genome shotgun (WGS) entry which is preliminary data.</text>
</comment>
<evidence type="ECO:0000313" key="2">
    <source>
        <dbReference type="EMBL" id="GAI42111.1"/>
    </source>
</evidence>
<accession>X1PHX8</accession>
<dbReference type="InterPro" id="IPR036397">
    <property type="entry name" value="RNaseH_sf"/>
</dbReference>
<dbReference type="InterPro" id="IPR012337">
    <property type="entry name" value="RNaseH-like_sf"/>
</dbReference>
<gene>
    <name evidence="2" type="ORF">S06H3_46590</name>
</gene>
<dbReference type="Gene3D" id="3.30.420.10">
    <property type="entry name" value="Ribonuclease H-like superfamily/Ribonuclease H"/>
    <property type="match status" value="1"/>
</dbReference>
<dbReference type="PANTHER" id="PTHR46889">
    <property type="entry name" value="TRANSPOSASE INSF FOR INSERTION SEQUENCE IS3B-RELATED"/>
    <property type="match status" value="1"/>
</dbReference>
<name>X1PHX8_9ZZZZ</name>
<proteinExistence type="predicted"/>
<dbReference type="PROSITE" id="PS50994">
    <property type="entry name" value="INTEGRASE"/>
    <property type="match status" value="1"/>
</dbReference>
<reference evidence="2" key="1">
    <citation type="journal article" date="2014" name="Front. Microbiol.">
        <title>High frequency of phylogenetically diverse reductive dehalogenase-homologous genes in deep subseafloor sedimentary metagenomes.</title>
        <authorList>
            <person name="Kawai M."/>
            <person name="Futagami T."/>
            <person name="Toyoda A."/>
            <person name="Takaki Y."/>
            <person name="Nishi S."/>
            <person name="Hori S."/>
            <person name="Arai W."/>
            <person name="Tsubouchi T."/>
            <person name="Morono Y."/>
            <person name="Uchiyama I."/>
            <person name="Ito T."/>
            <person name="Fujiyama A."/>
            <person name="Inagaki F."/>
            <person name="Takami H."/>
        </authorList>
    </citation>
    <scope>NUCLEOTIDE SEQUENCE</scope>
    <source>
        <strain evidence="2">Expedition CK06-06</strain>
    </source>
</reference>